<dbReference type="InterPro" id="IPR037066">
    <property type="entry name" value="Plug_dom_sf"/>
</dbReference>
<evidence type="ECO:0000313" key="11">
    <source>
        <dbReference type="Proteomes" id="UP001310022"/>
    </source>
</evidence>
<keyword evidence="4 7" id="KW-0812">Transmembrane</keyword>
<comment type="similarity">
    <text evidence="7">Belongs to the TonB-dependent receptor family.</text>
</comment>
<keyword evidence="2 7" id="KW-0813">Transport</keyword>
<dbReference type="NCBIfam" id="TIGR04056">
    <property type="entry name" value="OMP_RagA_SusC"/>
    <property type="match status" value="1"/>
</dbReference>
<evidence type="ECO:0000259" key="9">
    <source>
        <dbReference type="Pfam" id="PF07715"/>
    </source>
</evidence>
<comment type="caution">
    <text evidence="10">The sequence shown here is derived from an EMBL/GenBank/DDBJ whole genome shotgun (WGS) entry which is preliminary data.</text>
</comment>
<evidence type="ECO:0000313" key="10">
    <source>
        <dbReference type="EMBL" id="GJM63019.1"/>
    </source>
</evidence>
<dbReference type="Pfam" id="PF13715">
    <property type="entry name" value="CarbopepD_reg_2"/>
    <property type="match status" value="1"/>
</dbReference>
<feature type="signal peptide" evidence="8">
    <location>
        <begin position="1"/>
        <end position="15"/>
    </location>
</feature>
<keyword evidence="5 7" id="KW-0472">Membrane</keyword>
<dbReference type="GO" id="GO:0009279">
    <property type="term" value="C:cell outer membrane"/>
    <property type="evidence" value="ECO:0007669"/>
    <property type="project" value="UniProtKB-SubCell"/>
</dbReference>
<feature type="chain" id="PRO_5042893305" evidence="8">
    <location>
        <begin position="16"/>
        <end position="1036"/>
    </location>
</feature>
<dbReference type="InterPro" id="IPR023997">
    <property type="entry name" value="TonB-dep_OMP_SusC/RagA_CS"/>
</dbReference>
<dbReference type="Gene3D" id="2.40.170.20">
    <property type="entry name" value="TonB-dependent receptor, beta-barrel domain"/>
    <property type="match status" value="1"/>
</dbReference>
<keyword evidence="8" id="KW-0732">Signal</keyword>
<gene>
    <name evidence="10" type="ORF">PEDI_35710</name>
</gene>
<evidence type="ECO:0000256" key="5">
    <source>
        <dbReference type="ARBA" id="ARBA00023136"/>
    </source>
</evidence>
<dbReference type="FunFam" id="2.60.40.1120:FF:000003">
    <property type="entry name" value="Outer membrane protein Omp121"/>
    <property type="match status" value="1"/>
</dbReference>
<dbReference type="NCBIfam" id="TIGR04057">
    <property type="entry name" value="SusC_RagA_signa"/>
    <property type="match status" value="1"/>
</dbReference>
<keyword evidence="6 7" id="KW-0998">Cell outer membrane</keyword>
<name>A0AAN4W181_9BACT</name>
<evidence type="ECO:0000256" key="3">
    <source>
        <dbReference type="ARBA" id="ARBA00022452"/>
    </source>
</evidence>
<dbReference type="InterPro" id="IPR023996">
    <property type="entry name" value="TonB-dep_OMP_SusC/RagA"/>
</dbReference>
<feature type="domain" description="TonB-dependent receptor plug" evidence="9">
    <location>
        <begin position="106"/>
        <end position="213"/>
    </location>
</feature>
<reference evidence="10 11" key="1">
    <citation type="submission" date="2021-12" db="EMBL/GenBank/DDBJ databases">
        <title>Genome sequencing of bacteria with rrn-lacking chromosome and rrn-plasmid.</title>
        <authorList>
            <person name="Anda M."/>
            <person name="Iwasaki W."/>
        </authorList>
    </citation>
    <scope>NUCLEOTIDE SEQUENCE [LARGE SCALE GENOMIC DNA]</scope>
    <source>
        <strain evidence="10 11">NBRC 15940</strain>
    </source>
</reference>
<dbReference type="Proteomes" id="UP001310022">
    <property type="component" value="Unassembled WGS sequence"/>
</dbReference>
<proteinExistence type="inferred from homology"/>
<dbReference type="InterPro" id="IPR012910">
    <property type="entry name" value="Plug_dom"/>
</dbReference>
<keyword evidence="3 7" id="KW-1134">Transmembrane beta strand</keyword>
<dbReference type="SUPFAM" id="SSF49464">
    <property type="entry name" value="Carboxypeptidase regulatory domain-like"/>
    <property type="match status" value="1"/>
</dbReference>
<sequence length="1036" mass="114301">MALAMLLPMQLFAQAQISGTVTDAETGEEVIGANVVIKGTTNGTITDFMGAYTLEASADDVLVFSFIGYAPQEVTVGSQTKIDVTLGTDATELEEVMVVAYGEQKKSSFTGSAATIKKDHIEKLQVSNVQNALEGAVPGVQISGTSGQPGSGSTIRIRGIGSVNASSAPLYVVDGVPFTGDLNNLNPDDIASMTVLKDASATALYGSRAANGVVMVTTKKGKSGDGQIHLKARVGLAQRAMSDYERVGAEEYMEMQWTGYRNNLYYNSNDFTMADAGLIASGQHPIYSRPGYVGGIPNVVDMQGGYNAFSVEARDLIDPVSGKINPDASMVYNPDWEDALYQAALRQEYSVSMSGAGEKSDYFLSLGYLNEDGVVRNTGFERFTARLNTNADIKPWLKAGLNMSYVHTETTNTMDGGTYTSNPFFFSQTIAPIYPIYQWDFEEGGYVTNDAGQRIYDYGDNRPHLTLGNALGTLNLDPSGYKHNAVSARTYLDATLSDNWSFRMNTTMDYYNRVTLNHQNRNYGDAANVGGRTSRATQENMNMTANQLFSYRNQFGKHSVNALFGHESYFSITNGISATVTGFAWDGMPEMGSGANATAASSFIDRHAIESFLSRFEYNYDERFFGSVSYRVDGSSRFHPDNRWGHFWSIGGSWAVDKEDFIRSQKWISSLKLRASFGEQGNENIGNFYAFRSLYSLTYPNNSMMGALKNYLENPHLKWEKRQALNIGVDFGLFDNIVTGSIEYFNNASRDLLFTLPLAPSTGWGGRTDNVGAMKNYGVELNLTANVMNRKDFTWAIDFSATHMKNKMTALPQEFVGTGSKRLEVGRSYYDFYLFDYAGVDPATGDALYYFDMGEGMGRGVTSDVSSADRYHVGSALADLNGFINQRFTYKSFDFGIMLNYQIGGKVYNSNYAALMSPKYGHAMHVDQRQAWSQPGDITDVPRIETLNQNLYAGSSRWLQDASYLTIRNITFGYNLPKAWAQRVKMENVRISAAVDNLYTFSGMQGYFPGTATPDGYMDNSYQPIRTMSLGVDVKF</sequence>
<dbReference type="InterPro" id="IPR036942">
    <property type="entry name" value="Beta-barrel_TonB_sf"/>
</dbReference>
<dbReference type="SUPFAM" id="SSF56935">
    <property type="entry name" value="Porins"/>
    <property type="match status" value="1"/>
</dbReference>
<dbReference type="PROSITE" id="PS52016">
    <property type="entry name" value="TONB_DEPENDENT_REC_3"/>
    <property type="match status" value="1"/>
</dbReference>
<dbReference type="InterPro" id="IPR008969">
    <property type="entry name" value="CarboxyPept-like_regulatory"/>
</dbReference>
<dbReference type="Gene3D" id="2.170.130.10">
    <property type="entry name" value="TonB-dependent receptor, plug domain"/>
    <property type="match status" value="1"/>
</dbReference>
<evidence type="ECO:0000256" key="6">
    <source>
        <dbReference type="ARBA" id="ARBA00023237"/>
    </source>
</evidence>
<dbReference type="Pfam" id="PF07715">
    <property type="entry name" value="Plug"/>
    <property type="match status" value="1"/>
</dbReference>
<dbReference type="InterPro" id="IPR039426">
    <property type="entry name" value="TonB-dep_rcpt-like"/>
</dbReference>
<dbReference type="Gene3D" id="2.60.40.1120">
    <property type="entry name" value="Carboxypeptidase-like, regulatory domain"/>
    <property type="match status" value="1"/>
</dbReference>
<evidence type="ECO:0000256" key="7">
    <source>
        <dbReference type="PROSITE-ProRule" id="PRU01360"/>
    </source>
</evidence>
<dbReference type="FunFam" id="2.170.130.10:FF:000008">
    <property type="entry name" value="SusC/RagA family TonB-linked outer membrane protein"/>
    <property type="match status" value="1"/>
</dbReference>
<keyword evidence="11" id="KW-1185">Reference proteome</keyword>
<evidence type="ECO:0000256" key="8">
    <source>
        <dbReference type="SAM" id="SignalP"/>
    </source>
</evidence>
<dbReference type="EMBL" id="BQKE01000002">
    <property type="protein sequence ID" value="GJM63019.1"/>
    <property type="molecule type" value="Genomic_DNA"/>
</dbReference>
<comment type="subcellular location">
    <subcellularLocation>
        <location evidence="1 7">Cell outer membrane</location>
        <topology evidence="1 7">Multi-pass membrane protein</topology>
    </subcellularLocation>
</comment>
<protein>
    <submittedName>
        <fullName evidence="10">SusC/RagA family TonB-linked outer membrane protein</fullName>
    </submittedName>
</protein>
<evidence type="ECO:0000256" key="1">
    <source>
        <dbReference type="ARBA" id="ARBA00004571"/>
    </source>
</evidence>
<evidence type="ECO:0000256" key="4">
    <source>
        <dbReference type="ARBA" id="ARBA00022692"/>
    </source>
</evidence>
<evidence type="ECO:0000256" key="2">
    <source>
        <dbReference type="ARBA" id="ARBA00022448"/>
    </source>
</evidence>
<dbReference type="AlphaFoldDB" id="A0AAN4W181"/>
<accession>A0AAN4W181</accession>
<organism evidence="10 11">
    <name type="scientific">Persicobacter diffluens</name>
    <dbReference type="NCBI Taxonomy" id="981"/>
    <lineage>
        <taxon>Bacteria</taxon>
        <taxon>Pseudomonadati</taxon>
        <taxon>Bacteroidota</taxon>
        <taxon>Cytophagia</taxon>
        <taxon>Cytophagales</taxon>
        <taxon>Persicobacteraceae</taxon>
        <taxon>Persicobacter</taxon>
    </lineage>
</organism>